<evidence type="ECO:0000256" key="2">
    <source>
        <dbReference type="SAM" id="MobiDB-lite"/>
    </source>
</evidence>
<proteinExistence type="predicted"/>
<evidence type="ECO:0000256" key="1">
    <source>
        <dbReference type="ARBA" id="ARBA00022833"/>
    </source>
</evidence>
<keyword evidence="1" id="KW-0862">Zinc</keyword>
<dbReference type="HOGENOM" id="CLU_020070_0_0_11"/>
<feature type="domain" description="PLL-like beta propeller" evidence="4">
    <location>
        <begin position="372"/>
        <end position="491"/>
    </location>
</feature>
<dbReference type="PATRIC" id="fig|1179773.3.peg.3148"/>
<feature type="chain" id="PRO_5039668411" evidence="3">
    <location>
        <begin position="19"/>
        <end position="669"/>
    </location>
</feature>
<dbReference type="GO" id="GO:0016137">
    <property type="term" value="P:glycoside metabolic process"/>
    <property type="evidence" value="ECO:0007669"/>
    <property type="project" value="UniProtKB-ARBA"/>
</dbReference>
<dbReference type="InterPro" id="IPR024078">
    <property type="entry name" value="LmbE-like_dom_sf"/>
</dbReference>
<dbReference type="PANTHER" id="PTHR12993">
    <property type="entry name" value="N-ACETYLGLUCOSAMINYL-PHOSPHATIDYLINOSITOL DE-N-ACETYLASE-RELATED"/>
    <property type="match status" value="1"/>
</dbReference>
<dbReference type="Gene3D" id="2.120.10.70">
    <property type="entry name" value="Fucose-specific lectin"/>
    <property type="match status" value="1"/>
</dbReference>
<feature type="domain" description="PLL-like beta propeller" evidence="4">
    <location>
        <begin position="524"/>
        <end position="652"/>
    </location>
</feature>
<dbReference type="OrthoDB" id="6064917at2"/>
<dbReference type="STRING" id="1179773.BN6_31490"/>
<dbReference type="SUPFAM" id="SSF102588">
    <property type="entry name" value="LmbE-like"/>
    <property type="match status" value="1"/>
</dbReference>
<organism evidence="5 6">
    <name type="scientific">Saccharothrix espanaensis (strain ATCC 51144 / DSM 44229 / JCM 9112 / NBRC 15066 / NRRL 15764)</name>
    <dbReference type="NCBI Taxonomy" id="1179773"/>
    <lineage>
        <taxon>Bacteria</taxon>
        <taxon>Bacillati</taxon>
        <taxon>Actinomycetota</taxon>
        <taxon>Actinomycetes</taxon>
        <taxon>Pseudonocardiales</taxon>
        <taxon>Pseudonocardiaceae</taxon>
        <taxon>Saccharothrix</taxon>
    </lineage>
</organism>
<name>K0K0N1_SACES</name>
<dbReference type="GO" id="GO:0016811">
    <property type="term" value="F:hydrolase activity, acting on carbon-nitrogen (but not peptide) bonds, in linear amides"/>
    <property type="evidence" value="ECO:0007669"/>
    <property type="project" value="TreeGrafter"/>
</dbReference>
<evidence type="ECO:0000313" key="5">
    <source>
        <dbReference type="EMBL" id="CCH30454.1"/>
    </source>
</evidence>
<dbReference type="Proteomes" id="UP000006281">
    <property type="component" value="Chromosome"/>
</dbReference>
<dbReference type="Pfam" id="PF26607">
    <property type="entry name" value="DUF8189"/>
    <property type="match status" value="2"/>
</dbReference>
<evidence type="ECO:0000313" key="6">
    <source>
        <dbReference type="Proteomes" id="UP000006281"/>
    </source>
</evidence>
<gene>
    <name evidence="5" type="ordered locus">BN6_31490</name>
</gene>
<dbReference type="SUPFAM" id="SSF89372">
    <property type="entry name" value="Fucose-specific lectin"/>
    <property type="match status" value="2"/>
</dbReference>
<feature type="signal peptide" evidence="3">
    <location>
        <begin position="1"/>
        <end position="18"/>
    </location>
</feature>
<dbReference type="Gene3D" id="3.40.50.10320">
    <property type="entry name" value="LmbE-like"/>
    <property type="match status" value="1"/>
</dbReference>
<dbReference type="InterPro" id="IPR003737">
    <property type="entry name" value="GlcNAc_PI_deacetylase-related"/>
</dbReference>
<dbReference type="AlphaFoldDB" id="K0K0N1"/>
<dbReference type="RefSeq" id="WP_015100566.1">
    <property type="nucleotide sequence ID" value="NC_019673.1"/>
</dbReference>
<dbReference type="PANTHER" id="PTHR12993:SF26">
    <property type="entry name" value="1D-MYO-INOSITOL 2-ACETAMIDO-2-DEOXY-ALPHA-D-GLUCOPYRANOSIDE DEACETYLASE"/>
    <property type="match status" value="1"/>
</dbReference>
<keyword evidence="6" id="KW-1185">Reference proteome</keyword>
<dbReference type="Pfam" id="PF02585">
    <property type="entry name" value="PIG-L"/>
    <property type="match status" value="1"/>
</dbReference>
<evidence type="ECO:0000259" key="4">
    <source>
        <dbReference type="Pfam" id="PF26607"/>
    </source>
</evidence>
<dbReference type="KEGG" id="sesp:BN6_31490"/>
<dbReference type="eggNOG" id="COG2120">
    <property type="taxonomic scope" value="Bacteria"/>
</dbReference>
<dbReference type="EMBL" id="HE804045">
    <property type="protein sequence ID" value="CCH30454.1"/>
    <property type="molecule type" value="Genomic_DNA"/>
</dbReference>
<keyword evidence="3" id="KW-0732">Signal</keyword>
<dbReference type="BioCyc" id="SESP1179773:BN6_RS15320-MONOMER"/>
<sequence>MRIGVVLCVWALSVGALAPPASGQTVARASYLNVVAHQDDDVLFLNPDLRNSIAARRANTTVFLTAGEAFQPDGPGRAGDPPLATCRDDRTVDREDYARCRQLGARAANARMAGVPNTWTQAALRLDTPEGPYWAEEHTLTARPDVRLVFLDLPEWADSTDDASRPCAGTPKLPGASLNRLWADERGTCSMVPSGTVLWADDVRNPVHGKAHLVHLLQALYQRYRPTVVRTQDPDPDQRYLDPTWLHDHNDHVTGARFAVEAARGYGRALRIVPYRNYNIAESPVNLDSGKRAEKTGDFAAYDLWDAFSEPTGPYATWPERMIHRDTTGTRWVSRNQDGRLQAFAVQGGALATWWQTPGGWSSTSLATPGPLSAGLAVTETGDGRIQVVGRRVDTHEVVTTAQRSPNAGFGGWVSLGSPNPGSTQVGTPVAARGPDGLVRVFVKNAGGGLSHQAQQADGTFPAVWQDARGTDLHDGLAVGVGPSGGLEVFGFAVSGGTGGLRHWSGTPLTLRPAPAGPQPSGPPSVARSRDGRLDVFFRLAGDRGGAVGRTWQLADGSWTAVRDDLGGQGGVGAPAVTDAPAVADARVLVFTTNRGGGVSTTRQAADGGYATPWSDLGGFIVGQPASAVDPAGRVVVFALDDNGGLTVRRQRAAGGAAGFEDRVALPAP</sequence>
<protein>
    <submittedName>
        <fullName evidence="5">Putative secreted protein</fullName>
    </submittedName>
</protein>
<accession>K0K0N1</accession>
<evidence type="ECO:0000256" key="3">
    <source>
        <dbReference type="SAM" id="SignalP"/>
    </source>
</evidence>
<feature type="region of interest" description="Disordered" evidence="2">
    <location>
        <begin position="510"/>
        <end position="529"/>
    </location>
</feature>
<reference evidence="5 6" key="1">
    <citation type="journal article" date="2012" name="BMC Genomics">
        <title>Complete genome sequence of Saccharothrix espanaensis DSM 44229T and comparison to the other completely sequenced Pseudonocardiaceae.</title>
        <authorList>
            <person name="Strobel T."/>
            <person name="Al-Dilaimi A."/>
            <person name="Blom J."/>
            <person name="Gessner A."/>
            <person name="Kalinowski J."/>
            <person name="Luzhetska M."/>
            <person name="Puhler A."/>
            <person name="Szczepanowski R."/>
            <person name="Bechthold A."/>
            <person name="Ruckert C."/>
        </authorList>
    </citation>
    <scope>NUCLEOTIDE SEQUENCE [LARGE SCALE GENOMIC DNA]</scope>
    <source>
        <strain evidence="6">ATCC 51144 / DSM 44229 / JCM 9112 / NBRC 15066 / NRRL 15764</strain>
    </source>
</reference>
<dbReference type="InterPro" id="IPR058502">
    <property type="entry name" value="PLL-like_beta-prop"/>
</dbReference>